<sequence length="309" mass="35204">MSGALSGLQGMDGGAWQRLCMQVLHREHKEKLVPVPDTSDGDAGLEAYTHCGLAYQCYSPREPLAVQQRYKKHRDKMTEDVGKFIDNQAKLKAMLGTIKIRRWILLVPVSDSKDINVHCTNQTTRLRQAQLSYADPDAFVMVQTLEHYQISYDAVVNSRLAQLHLPPLHDPDFSTVEAALVGVMHRKLSKVPKLARLERRGRYVKRLLSSLLGGREQRDYIRDHYPELDGELEQLLNDLEERLDGEFILSDDPPERMLLRVMGDAEERVRRALPSIRDAHARAISEAQIADWLMRCPLDFDEPEATNAA</sequence>
<dbReference type="EMBL" id="BONZ01000007">
    <property type="protein sequence ID" value="GIH12484.1"/>
    <property type="molecule type" value="Genomic_DNA"/>
</dbReference>
<organism evidence="1 2">
    <name type="scientific">Rugosimonospora africana</name>
    <dbReference type="NCBI Taxonomy" id="556532"/>
    <lineage>
        <taxon>Bacteria</taxon>
        <taxon>Bacillati</taxon>
        <taxon>Actinomycetota</taxon>
        <taxon>Actinomycetes</taxon>
        <taxon>Micromonosporales</taxon>
        <taxon>Micromonosporaceae</taxon>
        <taxon>Rugosimonospora</taxon>
    </lineage>
</organism>
<evidence type="ECO:0000313" key="2">
    <source>
        <dbReference type="Proteomes" id="UP000642748"/>
    </source>
</evidence>
<dbReference type="Proteomes" id="UP000642748">
    <property type="component" value="Unassembled WGS sequence"/>
</dbReference>
<accession>A0A8J3QM88</accession>
<name>A0A8J3QM88_9ACTN</name>
<dbReference type="RefSeq" id="WP_203916206.1">
    <property type="nucleotide sequence ID" value="NZ_BONZ01000007.1"/>
</dbReference>
<dbReference type="AlphaFoldDB" id="A0A8J3QM88"/>
<evidence type="ECO:0000313" key="1">
    <source>
        <dbReference type="EMBL" id="GIH12484.1"/>
    </source>
</evidence>
<keyword evidence="2" id="KW-1185">Reference proteome</keyword>
<gene>
    <name evidence="1" type="ORF">Raf01_06560</name>
</gene>
<reference evidence="1" key="1">
    <citation type="submission" date="2021-01" db="EMBL/GenBank/DDBJ databases">
        <title>Whole genome shotgun sequence of Rugosimonospora africana NBRC 104875.</title>
        <authorList>
            <person name="Komaki H."/>
            <person name="Tamura T."/>
        </authorList>
    </citation>
    <scope>NUCLEOTIDE SEQUENCE</scope>
    <source>
        <strain evidence="1">NBRC 104875</strain>
    </source>
</reference>
<protein>
    <submittedName>
        <fullName evidence="1">Uncharacterized protein</fullName>
    </submittedName>
</protein>
<proteinExistence type="predicted"/>
<comment type="caution">
    <text evidence="1">The sequence shown here is derived from an EMBL/GenBank/DDBJ whole genome shotgun (WGS) entry which is preliminary data.</text>
</comment>